<dbReference type="OMA" id="WTELNYV"/>
<evidence type="ECO:0000259" key="9">
    <source>
        <dbReference type="PROSITE" id="PS51799"/>
    </source>
</evidence>
<dbReference type="InParanoid" id="H3AKZ1"/>
<evidence type="ECO:0000256" key="8">
    <source>
        <dbReference type="SAM" id="MobiDB-lite"/>
    </source>
</evidence>
<name>H3AKZ1_LATCH</name>
<feature type="compositionally biased region" description="Acidic residues" evidence="8">
    <location>
        <begin position="572"/>
        <end position="588"/>
    </location>
</feature>
<dbReference type="PANTHER" id="PTHR12190:SF6">
    <property type="entry name" value="A-KINASE ANCHOR PROTEIN 8"/>
    <property type="match status" value="1"/>
</dbReference>
<evidence type="ECO:0000256" key="4">
    <source>
        <dbReference type="ARBA" id="ARBA00022771"/>
    </source>
</evidence>
<keyword evidence="11" id="KW-1185">Reference proteome</keyword>
<organism evidence="10 11">
    <name type="scientific">Latimeria chalumnae</name>
    <name type="common">Coelacanth</name>
    <dbReference type="NCBI Taxonomy" id="7897"/>
    <lineage>
        <taxon>Eukaryota</taxon>
        <taxon>Metazoa</taxon>
        <taxon>Chordata</taxon>
        <taxon>Craniata</taxon>
        <taxon>Vertebrata</taxon>
        <taxon>Euteleostomi</taxon>
        <taxon>Coelacanthiformes</taxon>
        <taxon>Coelacanthidae</taxon>
        <taxon>Latimeria</taxon>
    </lineage>
</organism>
<dbReference type="GO" id="GO:0008270">
    <property type="term" value="F:zinc ion binding"/>
    <property type="evidence" value="ECO:0007669"/>
    <property type="project" value="UniProtKB-KW"/>
</dbReference>
<comment type="subcellular location">
    <subcellularLocation>
        <location evidence="1">Nucleus</location>
    </subcellularLocation>
</comment>
<dbReference type="EMBL" id="AFYH01167691">
    <property type="status" value="NOT_ANNOTATED_CDS"/>
    <property type="molecule type" value="Genomic_DNA"/>
</dbReference>
<evidence type="ECO:0000256" key="7">
    <source>
        <dbReference type="PROSITE-ProRule" id="PRU01140"/>
    </source>
</evidence>
<dbReference type="STRING" id="7897.ENSLACP00000010312"/>
<evidence type="ECO:0000256" key="1">
    <source>
        <dbReference type="ARBA" id="ARBA00004123"/>
    </source>
</evidence>
<keyword evidence="2" id="KW-0479">Metal-binding</keyword>
<dbReference type="Pfam" id="PF04988">
    <property type="entry name" value="AKAP95"/>
    <property type="match status" value="1"/>
</dbReference>
<proteinExistence type="inferred from homology"/>
<dbReference type="GO" id="GO:0034237">
    <property type="term" value="F:protein kinase A regulatory subunit binding"/>
    <property type="evidence" value="ECO:0007669"/>
    <property type="project" value="TreeGrafter"/>
</dbReference>
<keyword evidence="3" id="KW-0677">Repeat</keyword>
<comment type="similarity">
    <text evidence="7">Belongs to the AKAP95 family.</text>
</comment>
<feature type="region of interest" description="Disordered" evidence="8">
    <location>
        <begin position="276"/>
        <end position="410"/>
    </location>
</feature>
<dbReference type="EMBL" id="AFYH01167692">
    <property type="status" value="NOT_ANNOTATED_CDS"/>
    <property type="molecule type" value="Genomic_DNA"/>
</dbReference>
<dbReference type="PANTHER" id="PTHR12190">
    <property type="entry name" value="A-KINASE ANCHOR PROTEIN AKAP 8"/>
    <property type="match status" value="1"/>
</dbReference>
<feature type="compositionally biased region" description="Acidic residues" evidence="8">
    <location>
        <begin position="341"/>
        <end position="373"/>
    </location>
</feature>
<dbReference type="InterPro" id="IPR034736">
    <property type="entry name" value="ZF_C2H2_AKAP95"/>
</dbReference>
<feature type="domain" description="C2H2 AKAP95-type" evidence="9">
    <location>
        <begin position="419"/>
        <end position="441"/>
    </location>
</feature>
<feature type="region of interest" description="Disordered" evidence="8">
    <location>
        <begin position="571"/>
        <end position="699"/>
    </location>
</feature>
<protein>
    <submittedName>
        <fullName evidence="10">A-kinase anchoring protein 8</fullName>
    </submittedName>
</protein>
<feature type="compositionally biased region" description="Basic and acidic residues" evidence="8">
    <location>
        <begin position="601"/>
        <end position="624"/>
    </location>
</feature>
<dbReference type="eggNOG" id="ENOG502QZY2">
    <property type="taxonomic scope" value="Eukaryota"/>
</dbReference>
<feature type="compositionally biased region" description="Acidic residues" evidence="8">
    <location>
        <begin position="625"/>
        <end position="636"/>
    </location>
</feature>
<reference evidence="10" key="3">
    <citation type="submission" date="2025-09" db="UniProtKB">
        <authorList>
            <consortium name="Ensembl"/>
        </authorList>
    </citation>
    <scope>IDENTIFICATION</scope>
</reference>
<dbReference type="GeneTree" id="ENSGT00530000063777"/>
<keyword evidence="5" id="KW-0862">Zinc</keyword>
<feature type="compositionally biased region" description="Basic and acidic residues" evidence="8">
    <location>
        <begin position="374"/>
        <end position="386"/>
    </location>
</feature>
<dbReference type="GO" id="GO:0003677">
    <property type="term" value="F:DNA binding"/>
    <property type="evidence" value="ECO:0007669"/>
    <property type="project" value="InterPro"/>
</dbReference>
<keyword evidence="6" id="KW-0539">Nucleus</keyword>
<dbReference type="Ensembl" id="ENSLACT00000010390.2">
    <property type="protein sequence ID" value="ENSLACP00000010312.2"/>
    <property type="gene ID" value="ENSLACG00000009083.2"/>
</dbReference>
<dbReference type="AlphaFoldDB" id="H3AKZ1"/>
<evidence type="ECO:0000256" key="6">
    <source>
        <dbReference type="ARBA" id="ARBA00023242"/>
    </source>
</evidence>
<evidence type="ECO:0000256" key="5">
    <source>
        <dbReference type="ARBA" id="ARBA00022833"/>
    </source>
</evidence>
<feature type="compositionally biased region" description="Basic and acidic residues" evidence="8">
    <location>
        <begin position="124"/>
        <end position="138"/>
    </location>
</feature>
<reference evidence="10" key="2">
    <citation type="submission" date="2025-08" db="UniProtKB">
        <authorList>
            <consortium name="Ensembl"/>
        </authorList>
    </citation>
    <scope>IDENTIFICATION</scope>
</reference>
<dbReference type="PROSITE" id="PS51799">
    <property type="entry name" value="ZF_C2H2_AKAP95"/>
    <property type="match status" value="2"/>
</dbReference>
<evidence type="ECO:0000256" key="2">
    <source>
        <dbReference type="ARBA" id="ARBA00022723"/>
    </source>
</evidence>
<dbReference type="EMBL" id="AFYH01167693">
    <property type="status" value="NOT_ANNOTATED_CDS"/>
    <property type="molecule type" value="Genomic_DNA"/>
</dbReference>
<feature type="region of interest" description="Disordered" evidence="8">
    <location>
        <begin position="124"/>
        <end position="226"/>
    </location>
</feature>
<dbReference type="Proteomes" id="UP000008672">
    <property type="component" value="Unassembled WGS sequence"/>
</dbReference>
<gene>
    <name evidence="10" type="primary">AKAP8</name>
</gene>
<feature type="compositionally biased region" description="Basic and acidic residues" evidence="8">
    <location>
        <begin position="331"/>
        <end position="340"/>
    </location>
</feature>
<evidence type="ECO:0000313" key="10">
    <source>
        <dbReference type="Ensembl" id="ENSLACP00000010312.2"/>
    </source>
</evidence>
<sequence length="699" mass="78600">MDQGYGAGYGSWSTGTTNTQSSYDNTTGWQGYEGYDYYNTQTTGTTTAATYNYGTASTWEAPKTSDPNVTMSTNTSTPMTAAAAPVPVAAPVTTTTSTVVSKPNEQSDSLIAKINQRLDMLSKEGGQDDQESSFRFESFESYDSRSSLNDRDLYRSGYDYSEGGHNDTFGSRFDNSSGNRRDQSRNRGRDNYGSNRMRGQNRSRDRGRPNTFNRNDRFMPSSSSERLSARWNELNYMGGRGMGHMGGPGPNRLPSLFSQALVPDYGMVGMQGMGRFPGNIPYGGGRQRNGRNRMRDRDRPRRRGGFRNRSGGQRDSEGGRKRKQSQSTDEPDSKLARTDSEEGDSDTEDKDKELEGEEKEDGDKEAEEGGTGEDGEKKKDGKKSAADDDDDDLKRKKREKQRRRDRMRDRATDRIQYACSVCKFRSFEDAEIQEHLESKFHKETFKYISTKLPEKTVDFLQEYIVNRNKKIHKRRQELTEKEGAKPKPDPFKGIGQEHFFKKIEAAHCMACDMLIPAQHHLLQRHMRSAEHNRIRRAVAEQFKKTSLHVAKSVLNNKHIVKMLEKYLKGEDPFTDDNVEHEEEVDENLEGGSEAVNTSTTEGEKKDDNAEAGNTEKTEEAKEATAEEQPDSGEQAEVETQAEGIETEVGAAEGGQDGDFQLGEEEKPEGETEAENEEMEEEEEEEAAVTAAEPEEDMAE</sequence>
<keyword evidence="4 7" id="KW-0863">Zinc-finger</keyword>
<feature type="domain" description="C2H2 AKAP95-type" evidence="9">
    <location>
        <begin position="508"/>
        <end position="531"/>
    </location>
</feature>
<dbReference type="GO" id="GO:0016363">
    <property type="term" value="C:nuclear matrix"/>
    <property type="evidence" value="ECO:0007669"/>
    <property type="project" value="TreeGrafter"/>
</dbReference>
<feature type="compositionally biased region" description="Acidic residues" evidence="8">
    <location>
        <begin position="661"/>
        <end position="699"/>
    </location>
</feature>
<accession>H3AKZ1</accession>
<evidence type="ECO:0000313" key="11">
    <source>
        <dbReference type="Proteomes" id="UP000008672"/>
    </source>
</evidence>
<evidence type="ECO:0000256" key="3">
    <source>
        <dbReference type="ARBA" id="ARBA00022737"/>
    </source>
</evidence>
<reference evidence="11" key="1">
    <citation type="submission" date="2011-08" db="EMBL/GenBank/DDBJ databases">
        <title>The draft genome of Latimeria chalumnae.</title>
        <authorList>
            <person name="Di Palma F."/>
            <person name="Alfoldi J."/>
            <person name="Johnson J."/>
            <person name="Berlin A."/>
            <person name="Gnerre S."/>
            <person name="Jaffe D."/>
            <person name="MacCallum I."/>
            <person name="Young S."/>
            <person name="Walker B.J."/>
            <person name="Lander E."/>
            <person name="Lindblad-Toh K."/>
        </authorList>
    </citation>
    <scope>NUCLEOTIDE SEQUENCE [LARGE SCALE GENOMIC DNA]</scope>
    <source>
        <strain evidence="11">Wild caught</strain>
    </source>
</reference>
<feature type="compositionally biased region" description="Basic residues" evidence="8">
    <location>
        <begin position="395"/>
        <end position="405"/>
    </location>
</feature>
<dbReference type="Bgee" id="ENSLACG00000009083">
    <property type="expression patterns" value="Expressed in muscle tissue and 6 other cell types or tissues"/>
</dbReference>
<feature type="compositionally biased region" description="Basic and acidic residues" evidence="8">
    <location>
        <begin position="179"/>
        <end position="190"/>
    </location>
</feature>
<dbReference type="FunCoup" id="H3AKZ1">
    <property type="interactions" value="2817"/>
</dbReference>
<dbReference type="InterPro" id="IPR007071">
    <property type="entry name" value="AKAP95"/>
</dbReference>